<keyword evidence="6" id="KW-0378">Hydrolase</keyword>
<evidence type="ECO:0000313" key="10">
    <source>
        <dbReference type="EMBL" id="KIM76341.1"/>
    </source>
</evidence>
<feature type="region of interest" description="Disordered" evidence="8">
    <location>
        <begin position="21"/>
        <end position="62"/>
    </location>
</feature>
<feature type="region of interest" description="Disordered" evidence="8">
    <location>
        <begin position="301"/>
        <end position="320"/>
    </location>
</feature>
<dbReference type="Gene3D" id="3.90.70.10">
    <property type="entry name" value="Cysteine proteinases"/>
    <property type="match status" value="1"/>
</dbReference>
<dbReference type="InParanoid" id="A0A0C3F9E4"/>
<dbReference type="PANTHER" id="PTHR24006">
    <property type="entry name" value="UBIQUITIN CARBOXYL-TERMINAL HYDROLASE"/>
    <property type="match status" value="1"/>
</dbReference>
<keyword evidence="4" id="KW-0645">Protease</keyword>
<feature type="domain" description="USP" evidence="9">
    <location>
        <begin position="69"/>
        <end position="542"/>
    </location>
</feature>
<evidence type="ECO:0000256" key="7">
    <source>
        <dbReference type="ARBA" id="ARBA00022807"/>
    </source>
</evidence>
<evidence type="ECO:0000256" key="8">
    <source>
        <dbReference type="SAM" id="MobiDB-lite"/>
    </source>
</evidence>
<reference evidence="11" key="2">
    <citation type="submission" date="2015-01" db="EMBL/GenBank/DDBJ databases">
        <title>Evolutionary Origins and Diversification of the Mycorrhizal Mutualists.</title>
        <authorList>
            <consortium name="DOE Joint Genome Institute"/>
            <consortium name="Mycorrhizal Genomics Consortium"/>
            <person name="Kohler A."/>
            <person name="Kuo A."/>
            <person name="Nagy L.G."/>
            <person name="Floudas D."/>
            <person name="Copeland A."/>
            <person name="Barry K.W."/>
            <person name="Cichocki N."/>
            <person name="Veneault-Fourrey C."/>
            <person name="LaButti K."/>
            <person name="Lindquist E.A."/>
            <person name="Lipzen A."/>
            <person name="Lundell T."/>
            <person name="Morin E."/>
            <person name="Murat C."/>
            <person name="Riley R."/>
            <person name="Ohm R."/>
            <person name="Sun H."/>
            <person name="Tunlid A."/>
            <person name="Henrissat B."/>
            <person name="Grigoriev I.V."/>
            <person name="Hibbett D.S."/>
            <person name="Martin F."/>
        </authorList>
    </citation>
    <scope>NUCLEOTIDE SEQUENCE [LARGE SCALE GENOMIC DNA]</scope>
    <source>
        <strain evidence="11">F 1598</strain>
    </source>
</reference>
<feature type="compositionally biased region" description="Basic residues" evidence="8">
    <location>
        <begin position="37"/>
        <end position="47"/>
    </location>
</feature>
<dbReference type="AlphaFoldDB" id="A0A0C3F9E4"/>
<dbReference type="InterPro" id="IPR028889">
    <property type="entry name" value="USP"/>
</dbReference>
<protein>
    <recommendedName>
        <fullName evidence="3">ubiquitinyl hydrolase 1</fullName>
        <ecNumber evidence="3">3.4.19.12</ecNumber>
    </recommendedName>
</protein>
<keyword evidence="5" id="KW-0833">Ubl conjugation pathway</keyword>
<evidence type="ECO:0000313" key="11">
    <source>
        <dbReference type="Proteomes" id="UP000054166"/>
    </source>
</evidence>
<dbReference type="InterPro" id="IPR050164">
    <property type="entry name" value="Peptidase_C19"/>
</dbReference>
<dbReference type="EC" id="3.4.19.12" evidence="3"/>
<evidence type="ECO:0000256" key="1">
    <source>
        <dbReference type="ARBA" id="ARBA00000707"/>
    </source>
</evidence>
<evidence type="ECO:0000259" key="9">
    <source>
        <dbReference type="PROSITE" id="PS50235"/>
    </source>
</evidence>
<comment type="similarity">
    <text evidence="2">Belongs to the peptidase C19 family.</text>
</comment>
<name>A0A0C3F9E4_PILCF</name>
<proteinExistence type="inferred from homology"/>
<dbReference type="PROSITE" id="PS00973">
    <property type="entry name" value="USP_2"/>
    <property type="match status" value="1"/>
</dbReference>
<keyword evidence="7" id="KW-0788">Thiol protease</keyword>
<gene>
    <name evidence="10" type="ORF">PILCRDRAFT_98727</name>
</gene>
<dbReference type="GO" id="GO:0004843">
    <property type="term" value="F:cysteine-type deubiquitinase activity"/>
    <property type="evidence" value="ECO:0007669"/>
    <property type="project" value="UniProtKB-EC"/>
</dbReference>
<dbReference type="PROSITE" id="PS50235">
    <property type="entry name" value="USP_3"/>
    <property type="match status" value="1"/>
</dbReference>
<dbReference type="HOGENOM" id="CLU_013485_1_0_1"/>
<dbReference type="STRING" id="765440.A0A0C3F9E4"/>
<sequence length="609" mass="66761">MVLESLGLGLPWNWTRANGTHHLSSSASSSSSVNGHERKKSKKKNVRSRVQQELGVANGHARPDDGYYPGLVNISGTYCFMNSTLQAMASLSYLQPHIDAIHAKAVALDVPSPVIDALQDLLHHLNTPSQNQTSLRPIDLISSLSSHSPTKHNSLFSSREHQDAQELFQLLSECIKDECVAVDKEGFRDRGLGGFGGGMGGDGKRKEKDGNIGGGGNVKSVFDGLTANRRSCMECGYTEAVMHFAFDNWQLAVPRMSASCPLETCLADYTRLELLTDCICRKCSLLATHKRLSHEAEKLAEALRADPNPSTSKKKRAKEAGKLERRLKLALEEGRIEEDIKGVRMDKVVSKASTKQAMIARPPPVLALHLNRSMHYGQYAAKNNVRILFPEILDLTPFTTSGNLSTVPSIPISTPPPSIPRSTTPTPATYATPRTIYRLSAVVCHYGQHSFGHYVCYRRKPRRVGLGDARFDPPRLVDPLGCECEKCMRYGPVRDEDGGLDDAGNRPGGGWLRVSDESVRECGIESVLQEGSGAFMLYYERVLQPRPGIYPLTGSPRSSEETLKPIIGSVSDAMLVMALRWDWWVRRRGKLGCLDLGSLGASLLAEGGV</sequence>
<dbReference type="CDD" id="cd02662">
    <property type="entry name" value="Peptidase_C19F"/>
    <property type="match status" value="1"/>
</dbReference>
<dbReference type="OrthoDB" id="2020758at2759"/>
<evidence type="ECO:0000256" key="6">
    <source>
        <dbReference type="ARBA" id="ARBA00022801"/>
    </source>
</evidence>
<dbReference type="PANTHER" id="PTHR24006:SF888">
    <property type="entry name" value="UBIQUITIN CARBOXYL-TERMINAL HYDROLASE 30"/>
    <property type="match status" value="1"/>
</dbReference>
<evidence type="ECO:0000256" key="5">
    <source>
        <dbReference type="ARBA" id="ARBA00022786"/>
    </source>
</evidence>
<dbReference type="GO" id="GO:0016579">
    <property type="term" value="P:protein deubiquitination"/>
    <property type="evidence" value="ECO:0007669"/>
    <property type="project" value="InterPro"/>
</dbReference>
<dbReference type="Proteomes" id="UP000054166">
    <property type="component" value="Unassembled WGS sequence"/>
</dbReference>
<accession>A0A0C3F9E4</accession>
<dbReference type="InterPro" id="IPR038765">
    <property type="entry name" value="Papain-like_cys_pep_sf"/>
</dbReference>
<dbReference type="GO" id="GO:0005829">
    <property type="term" value="C:cytosol"/>
    <property type="evidence" value="ECO:0007669"/>
    <property type="project" value="TreeGrafter"/>
</dbReference>
<dbReference type="SUPFAM" id="SSF54001">
    <property type="entry name" value="Cysteine proteinases"/>
    <property type="match status" value="1"/>
</dbReference>
<organism evidence="10 11">
    <name type="scientific">Piloderma croceum (strain F 1598)</name>
    <dbReference type="NCBI Taxonomy" id="765440"/>
    <lineage>
        <taxon>Eukaryota</taxon>
        <taxon>Fungi</taxon>
        <taxon>Dikarya</taxon>
        <taxon>Basidiomycota</taxon>
        <taxon>Agaricomycotina</taxon>
        <taxon>Agaricomycetes</taxon>
        <taxon>Agaricomycetidae</taxon>
        <taxon>Atheliales</taxon>
        <taxon>Atheliaceae</taxon>
        <taxon>Piloderma</taxon>
    </lineage>
</organism>
<evidence type="ECO:0000256" key="4">
    <source>
        <dbReference type="ARBA" id="ARBA00022670"/>
    </source>
</evidence>
<dbReference type="Pfam" id="PF00443">
    <property type="entry name" value="UCH"/>
    <property type="match status" value="1"/>
</dbReference>
<dbReference type="InterPro" id="IPR001394">
    <property type="entry name" value="Peptidase_C19_UCH"/>
</dbReference>
<dbReference type="GO" id="GO:0005634">
    <property type="term" value="C:nucleus"/>
    <property type="evidence" value="ECO:0007669"/>
    <property type="project" value="TreeGrafter"/>
</dbReference>
<keyword evidence="11" id="KW-1185">Reference proteome</keyword>
<comment type="catalytic activity">
    <reaction evidence="1">
        <text>Thiol-dependent hydrolysis of ester, thioester, amide, peptide and isopeptide bonds formed by the C-terminal Gly of ubiquitin (a 76-residue protein attached to proteins as an intracellular targeting signal).</text>
        <dbReference type="EC" id="3.4.19.12"/>
    </reaction>
</comment>
<dbReference type="InterPro" id="IPR018200">
    <property type="entry name" value="USP_CS"/>
</dbReference>
<dbReference type="EMBL" id="KN833035">
    <property type="protein sequence ID" value="KIM76341.1"/>
    <property type="molecule type" value="Genomic_DNA"/>
</dbReference>
<reference evidence="10 11" key="1">
    <citation type="submission" date="2014-04" db="EMBL/GenBank/DDBJ databases">
        <authorList>
            <consortium name="DOE Joint Genome Institute"/>
            <person name="Kuo A."/>
            <person name="Tarkka M."/>
            <person name="Buscot F."/>
            <person name="Kohler A."/>
            <person name="Nagy L.G."/>
            <person name="Floudas D."/>
            <person name="Copeland A."/>
            <person name="Barry K.W."/>
            <person name="Cichocki N."/>
            <person name="Veneault-Fourrey C."/>
            <person name="LaButti K."/>
            <person name="Lindquist E.A."/>
            <person name="Lipzen A."/>
            <person name="Lundell T."/>
            <person name="Morin E."/>
            <person name="Murat C."/>
            <person name="Sun H."/>
            <person name="Tunlid A."/>
            <person name="Henrissat B."/>
            <person name="Grigoriev I.V."/>
            <person name="Hibbett D.S."/>
            <person name="Martin F."/>
            <person name="Nordberg H.P."/>
            <person name="Cantor M.N."/>
            <person name="Hua S.X."/>
        </authorList>
    </citation>
    <scope>NUCLEOTIDE SEQUENCE [LARGE SCALE GENOMIC DNA]</scope>
    <source>
        <strain evidence="10 11">F 1598</strain>
    </source>
</reference>
<dbReference type="GO" id="GO:0006508">
    <property type="term" value="P:proteolysis"/>
    <property type="evidence" value="ECO:0007669"/>
    <property type="project" value="UniProtKB-KW"/>
</dbReference>
<evidence type="ECO:0000256" key="2">
    <source>
        <dbReference type="ARBA" id="ARBA00009085"/>
    </source>
</evidence>
<evidence type="ECO:0000256" key="3">
    <source>
        <dbReference type="ARBA" id="ARBA00012759"/>
    </source>
</evidence>